<reference evidence="6 7" key="1">
    <citation type="submission" date="2017-12" db="EMBL/GenBank/DDBJ databases">
        <title>Complete genome sequence of Spiroplasma floricola 23-6 (ATCC 29989).</title>
        <authorList>
            <person name="Tsai Y.-M."/>
            <person name="Wu P.-S."/>
            <person name="Lo W.-S."/>
            <person name="Kuo C.-H."/>
        </authorList>
    </citation>
    <scope>NUCLEOTIDE SEQUENCE [LARGE SCALE GENOMIC DNA]</scope>
    <source>
        <strain evidence="6 7">23-6</strain>
    </source>
</reference>
<name>A0A2K8SF51_9MOLU</name>
<dbReference type="KEGG" id="sfz:SFLOR_v1c10200"/>
<dbReference type="InterPro" id="IPR002781">
    <property type="entry name" value="TM_pro_TauE-like"/>
</dbReference>
<feature type="transmembrane region" description="Helical" evidence="5">
    <location>
        <begin position="305"/>
        <end position="323"/>
    </location>
</feature>
<feature type="transmembrane region" description="Helical" evidence="5">
    <location>
        <begin position="104"/>
        <end position="124"/>
    </location>
</feature>
<evidence type="ECO:0000256" key="2">
    <source>
        <dbReference type="ARBA" id="ARBA00022692"/>
    </source>
</evidence>
<dbReference type="GO" id="GO:0005886">
    <property type="term" value="C:plasma membrane"/>
    <property type="evidence" value="ECO:0007669"/>
    <property type="project" value="UniProtKB-SubCell"/>
</dbReference>
<keyword evidence="5" id="KW-1003">Cell membrane</keyword>
<feature type="transmembrane region" description="Helical" evidence="5">
    <location>
        <begin position="131"/>
        <end position="152"/>
    </location>
</feature>
<comment type="similarity">
    <text evidence="5">Belongs to the 4-toluene sulfonate uptake permease (TSUP) (TC 2.A.102) family.</text>
</comment>
<comment type="subcellular location">
    <subcellularLocation>
        <location evidence="5">Cell membrane</location>
        <topology evidence="5">Multi-pass membrane protein</topology>
    </subcellularLocation>
    <subcellularLocation>
        <location evidence="1">Membrane</location>
        <topology evidence="1">Multi-pass membrane protein</topology>
    </subcellularLocation>
</comment>
<dbReference type="AlphaFoldDB" id="A0A2K8SF51"/>
<dbReference type="PANTHER" id="PTHR43483:SF3">
    <property type="entry name" value="MEMBRANE TRANSPORTER PROTEIN HI_0806-RELATED"/>
    <property type="match status" value="1"/>
</dbReference>
<feature type="transmembrane region" description="Helical" evidence="5">
    <location>
        <begin position="199"/>
        <end position="232"/>
    </location>
</feature>
<keyword evidence="4 5" id="KW-0472">Membrane</keyword>
<dbReference type="PANTHER" id="PTHR43483">
    <property type="entry name" value="MEMBRANE TRANSPORTER PROTEIN HI_0806-RELATED"/>
    <property type="match status" value="1"/>
</dbReference>
<dbReference type="RefSeq" id="WP_100917019.1">
    <property type="nucleotide sequence ID" value="NZ_CP025057.1"/>
</dbReference>
<evidence type="ECO:0000256" key="3">
    <source>
        <dbReference type="ARBA" id="ARBA00022989"/>
    </source>
</evidence>
<keyword evidence="2 5" id="KW-0812">Transmembrane</keyword>
<feature type="transmembrane region" description="Helical" evidence="5">
    <location>
        <begin position="271"/>
        <end position="293"/>
    </location>
</feature>
<dbReference type="OrthoDB" id="357960at2"/>
<evidence type="ECO:0000256" key="5">
    <source>
        <dbReference type="RuleBase" id="RU363041"/>
    </source>
</evidence>
<dbReference type="Proteomes" id="UP000231823">
    <property type="component" value="Chromosome"/>
</dbReference>
<dbReference type="EMBL" id="CP025057">
    <property type="protein sequence ID" value="AUB32066.1"/>
    <property type="molecule type" value="Genomic_DNA"/>
</dbReference>
<organism evidence="6 7">
    <name type="scientific">Spiroplasma floricola 23-6</name>
    <dbReference type="NCBI Taxonomy" id="1336749"/>
    <lineage>
        <taxon>Bacteria</taxon>
        <taxon>Bacillati</taxon>
        <taxon>Mycoplasmatota</taxon>
        <taxon>Mollicutes</taxon>
        <taxon>Entomoplasmatales</taxon>
        <taxon>Spiroplasmataceae</taxon>
        <taxon>Spiroplasma</taxon>
    </lineage>
</organism>
<feature type="transmembrane region" description="Helical" evidence="5">
    <location>
        <begin position="71"/>
        <end position="92"/>
    </location>
</feature>
<protein>
    <recommendedName>
        <fullName evidence="5">Probable membrane transporter protein</fullName>
    </recommendedName>
</protein>
<keyword evidence="3 5" id="KW-1133">Transmembrane helix</keyword>
<evidence type="ECO:0000313" key="7">
    <source>
        <dbReference type="Proteomes" id="UP000231823"/>
    </source>
</evidence>
<proteinExistence type="inferred from homology"/>
<feature type="transmembrane region" description="Helical" evidence="5">
    <location>
        <begin position="27"/>
        <end position="50"/>
    </location>
</feature>
<feature type="transmembrane region" description="Helical" evidence="5">
    <location>
        <begin position="238"/>
        <end position="259"/>
    </location>
</feature>
<accession>A0A2K8SF51</accession>
<evidence type="ECO:0000256" key="1">
    <source>
        <dbReference type="ARBA" id="ARBA00004141"/>
    </source>
</evidence>
<gene>
    <name evidence="6" type="ORF">SFLOR_v1c10200</name>
</gene>
<evidence type="ECO:0000256" key="4">
    <source>
        <dbReference type="ARBA" id="ARBA00023136"/>
    </source>
</evidence>
<dbReference type="Pfam" id="PF01925">
    <property type="entry name" value="TauE"/>
    <property type="match status" value="1"/>
</dbReference>
<feature type="transmembrane region" description="Helical" evidence="5">
    <location>
        <begin position="158"/>
        <end position="178"/>
    </location>
</feature>
<evidence type="ECO:0000313" key="6">
    <source>
        <dbReference type="EMBL" id="AUB32066.1"/>
    </source>
</evidence>
<keyword evidence="7" id="KW-1185">Reference proteome</keyword>
<sequence length="345" mass="37234">MATTLALNYAVYLPNTDQNYSTFNKEALPAFIISMLLVVLGLITTCFIVINAKTSLAKERKYPMNKGFFSSLFVGLLGLFGVGAFAPTISISNTIGLIEDDKKIPGTLNAGYVLPIILQALIMISVIKVDILTLIVLIIAAVIGSYIGAAVANKVNKLFIKTAMAVVLFISALLMLLSHPSVALINSGEGVTGFSLSDLKFYIATFAFLILGALMSFGVGLYAPALAVISLLGMDGGAAYPIMMGACAFLMPVSTFKFVKDKNYVPKLSVSLMIGGILGNFISFLVLFMGIKYGLGLSEVEFKKILLWIVIIVIFYSSVTMFLDSVKAIRKNQEIKFNNLKSVYK</sequence>